<accession>A0AA96EVH4</accession>
<accession>A0AA96F418</accession>
<dbReference type="EMBL" id="CP134890">
    <property type="protein sequence ID" value="WNM22673.1"/>
    <property type="molecule type" value="Genomic_DNA"/>
</dbReference>
<evidence type="ECO:0000313" key="2">
    <source>
        <dbReference type="EMBL" id="WNM22673.1"/>
    </source>
</evidence>
<gene>
    <name evidence="2" type="ORF">RN605_04750</name>
    <name evidence="1" type="ORF">RN608_11450</name>
</gene>
<evidence type="ECO:0000313" key="1">
    <source>
        <dbReference type="EMBL" id="WNM18622.1"/>
    </source>
</evidence>
<name>A0AA96F418_9FLAO</name>
<dbReference type="RefSeq" id="WP_313322675.1">
    <property type="nucleotide sequence ID" value="NZ_CP134878.1"/>
</dbReference>
<organism evidence="2 3">
    <name type="scientific">Flavobacterium capsici</name>
    <dbReference type="NCBI Taxonomy" id="3075618"/>
    <lineage>
        <taxon>Bacteria</taxon>
        <taxon>Pseudomonadati</taxon>
        <taxon>Bacteroidota</taxon>
        <taxon>Flavobacteriia</taxon>
        <taxon>Flavobacteriales</taxon>
        <taxon>Flavobacteriaceae</taxon>
        <taxon>Flavobacterium</taxon>
    </lineage>
</organism>
<dbReference type="KEGG" id="fcj:RN605_04750"/>
<proteinExistence type="predicted"/>
<dbReference type="AlphaFoldDB" id="A0AA96F418"/>
<dbReference type="EMBL" id="CP134878">
    <property type="protein sequence ID" value="WNM18622.1"/>
    <property type="molecule type" value="Genomic_DNA"/>
</dbReference>
<reference evidence="2 3" key="1">
    <citation type="submission" date="2023-09" db="EMBL/GenBank/DDBJ databases">
        <title>Flavobacterium sp. a novel bacteria isolate from Pepper rhizosphere.</title>
        <authorList>
            <person name="Peng Y."/>
            <person name="Lee J."/>
        </authorList>
    </citation>
    <scope>NUCLEOTIDE SEQUENCE [LARGE SCALE GENOMIC DNA]</scope>
    <source>
        <strain evidence="1">PMR2A8</strain>
        <strain evidence="2 3">PMTSA4</strain>
    </source>
</reference>
<keyword evidence="3" id="KW-1185">Reference proteome</keyword>
<protein>
    <submittedName>
        <fullName evidence="2">Uncharacterized protein</fullName>
    </submittedName>
</protein>
<sequence length="367" mass="42211">MIIFQKDLLDINPAYNDSIVEYSTSLTGVTYSEIFINSNPFRIYPINNTFNFNYKDIVKVLINQNNFNDEIIPDLNDDTIYDDETLSLSLSSFIVVYTTTTADTITKDYVFLKNVEQLINYKEKAAINSNVRVLLPTSNYLDYHLPYFEGYPIDFAFYGLQNGDTFQFKNITTISESEIFSATTNEVKRFYLSDGSIANDNALGLSTTTNLVEFYVNDLLKANIRIKRFESKCGVYLKWFNDFGSYSYWLFEPYYDESKLFKTIDEINGNYDNLQNIKSTSNITGKNGTSSMKLKTSLKDEDKEYLSSILSSAKVEMYIHQTPFNLLEDGKFIGVKLNDGSFSFNNKNSNHRLEVTITLPDLFTHSL</sequence>
<evidence type="ECO:0000313" key="3">
    <source>
        <dbReference type="Proteomes" id="UP001304515"/>
    </source>
</evidence>
<dbReference type="Proteomes" id="UP001304515">
    <property type="component" value="Chromosome"/>
</dbReference>